<keyword evidence="3" id="KW-1185">Reference proteome</keyword>
<protein>
    <submittedName>
        <fullName evidence="2">PepSY-like domain-containing protein</fullName>
    </submittedName>
</protein>
<evidence type="ECO:0000259" key="1">
    <source>
        <dbReference type="Pfam" id="PF11396"/>
    </source>
</evidence>
<dbReference type="EMBL" id="JBHUHZ010000006">
    <property type="protein sequence ID" value="MFD2164611.1"/>
    <property type="molecule type" value="Genomic_DNA"/>
</dbReference>
<sequence>MKTLIFITGIIGASLMACSDNIRATDVPSVVLNTFKTQFPTAAKVEWEKAEALYEAEFQLENTAHAVRLTADGRMAMQKKEIDASHLPITIQSLLKKNFGNYLAEDIEQVETNGLSYYQIELEKNGKPDEKLVLSSDGTENTSLPFWD</sequence>
<gene>
    <name evidence="2" type="ORF">ACFSJU_19550</name>
</gene>
<proteinExistence type="predicted"/>
<dbReference type="Proteomes" id="UP001597387">
    <property type="component" value="Unassembled WGS sequence"/>
</dbReference>
<accession>A0ABW4ZSD4</accession>
<dbReference type="SUPFAM" id="SSF160574">
    <property type="entry name" value="BT0923-like"/>
    <property type="match status" value="1"/>
</dbReference>
<evidence type="ECO:0000313" key="3">
    <source>
        <dbReference type="Proteomes" id="UP001597387"/>
    </source>
</evidence>
<dbReference type="PROSITE" id="PS51257">
    <property type="entry name" value="PROKAR_LIPOPROTEIN"/>
    <property type="match status" value="1"/>
</dbReference>
<dbReference type="RefSeq" id="WP_255901520.1">
    <property type="nucleotide sequence ID" value="NZ_JAFMZO010000002.1"/>
</dbReference>
<feature type="domain" description="Putative beta-lactamase-inhibitor-like PepSY-like" evidence="1">
    <location>
        <begin position="78"/>
        <end position="138"/>
    </location>
</feature>
<dbReference type="Pfam" id="PF11396">
    <property type="entry name" value="PepSY_like"/>
    <property type="match status" value="2"/>
</dbReference>
<organism evidence="2 3">
    <name type="scientific">Paradesertivirga mongoliensis</name>
    <dbReference type="NCBI Taxonomy" id="2100740"/>
    <lineage>
        <taxon>Bacteria</taxon>
        <taxon>Pseudomonadati</taxon>
        <taxon>Bacteroidota</taxon>
        <taxon>Sphingobacteriia</taxon>
        <taxon>Sphingobacteriales</taxon>
        <taxon>Sphingobacteriaceae</taxon>
        <taxon>Paradesertivirga</taxon>
    </lineage>
</organism>
<dbReference type="Gene3D" id="3.10.450.360">
    <property type="match status" value="1"/>
</dbReference>
<reference evidence="3" key="1">
    <citation type="journal article" date="2019" name="Int. J. Syst. Evol. Microbiol.">
        <title>The Global Catalogue of Microorganisms (GCM) 10K type strain sequencing project: providing services to taxonomists for standard genome sequencing and annotation.</title>
        <authorList>
            <consortium name="The Broad Institute Genomics Platform"/>
            <consortium name="The Broad Institute Genome Sequencing Center for Infectious Disease"/>
            <person name="Wu L."/>
            <person name="Ma J."/>
        </authorList>
    </citation>
    <scope>NUCLEOTIDE SEQUENCE [LARGE SCALE GENOMIC DNA]</scope>
    <source>
        <strain evidence="3">KCTC 42217</strain>
    </source>
</reference>
<feature type="domain" description="Putative beta-lactamase-inhibitor-like PepSY-like" evidence="1">
    <location>
        <begin position="21"/>
        <end position="66"/>
    </location>
</feature>
<comment type="caution">
    <text evidence="2">The sequence shown here is derived from an EMBL/GenBank/DDBJ whole genome shotgun (WGS) entry which is preliminary data.</text>
</comment>
<name>A0ABW4ZSD4_9SPHI</name>
<evidence type="ECO:0000313" key="2">
    <source>
        <dbReference type="EMBL" id="MFD2164611.1"/>
    </source>
</evidence>
<dbReference type="InterPro" id="IPR021533">
    <property type="entry name" value="PepSY-like"/>
</dbReference>